<name>A0A9P6AS25_9AGAM</name>
<sequence length="263" mass="30016">MPIMLMIQRIVEPEGGIRHHVRGPHPDPGFIPIPARCDAGEVQWTARQLSLTQFWKCGHRSPPSPRPFEPADVPPPPASVQPESTIAPLPRIENEIYTKLLPELSSRSAQNRNRTDGFSVTAMPEIKLLQSLRHKNAINLHEMIVSKDFLLGTMVYGPEVHMCSVRFIMLKLFTKKSIFQDNDQIHELETIYKLTSTPSVEELFGPPDLPRHELGEVARKIKKRFRSAIQKYVRYVADAGASLTAWWTWKESEDGVRANPRWN</sequence>
<evidence type="ECO:0000256" key="1">
    <source>
        <dbReference type="SAM" id="MobiDB-lite"/>
    </source>
</evidence>
<comment type="caution">
    <text evidence="2">The sequence shown here is derived from an EMBL/GenBank/DDBJ whole genome shotgun (WGS) entry which is preliminary data.</text>
</comment>
<proteinExistence type="predicted"/>
<feature type="compositionally biased region" description="Pro residues" evidence="1">
    <location>
        <begin position="62"/>
        <end position="79"/>
    </location>
</feature>
<feature type="region of interest" description="Disordered" evidence="1">
    <location>
        <begin position="60"/>
        <end position="84"/>
    </location>
</feature>
<dbReference type="OrthoDB" id="10653371at2759"/>
<dbReference type="Proteomes" id="UP000886523">
    <property type="component" value="Unassembled WGS sequence"/>
</dbReference>
<evidence type="ECO:0000313" key="2">
    <source>
        <dbReference type="EMBL" id="KAF9510836.1"/>
    </source>
</evidence>
<accession>A0A9P6AS25</accession>
<evidence type="ECO:0000313" key="3">
    <source>
        <dbReference type="Proteomes" id="UP000886523"/>
    </source>
</evidence>
<organism evidence="2 3">
    <name type="scientific">Hydnum rufescens UP504</name>
    <dbReference type="NCBI Taxonomy" id="1448309"/>
    <lineage>
        <taxon>Eukaryota</taxon>
        <taxon>Fungi</taxon>
        <taxon>Dikarya</taxon>
        <taxon>Basidiomycota</taxon>
        <taxon>Agaricomycotina</taxon>
        <taxon>Agaricomycetes</taxon>
        <taxon>Cantharellales</taxon>
        <taxon>Hydnaceae</taxon>
        <taxon>Hydnum</taxon>
    </lineage>
</organism>
<keyword evidence="3" id="KW-1185">Reference proteome</keyword>
<protein>
    <submittedName>
        <fullName evidence="2">Uncharacterized protein</fullName>
    </submittedName>
</protein>
<dbReference type="AlphaFoldDB" id="A0A9P6AS25"/>
<dbReference type="Gene3D" id="1.10.510.10">
    <property type="entry name" value="Transferase(Phosphotransferase) domain 1"/>
    <property type="match status" value="1"/>
</dbReference>
<reference evidence="2" key="1">
    <citation type="journal article" date="2020" name="Nat. Commun.">
        <title>Large-scale genome sequencing of mycorrhizal fungi provides insights into the early evolution of symbiotic traits.</title>
        <authorList>
            <person name="Miyauchi S."/>
            <person name="Kiss E."/>
            <person name="Kuo A."/>
            <person name="Drula E."/>
            <person name="Kohler A."/>
            <person name="Sanchez-Garcia M."/>
            <person name="Morin E."/>
            <person name="Andreopoulos B."/>
            <person name="Barry K.W."/>
            <person name="Bonito G."/>
            <person name="Buee M."/>
            <person name="Carver A."/>
            <person name="Chen C."/>
            <person name="Cichocki N."/>
            <person name="Clum A."/>
            <person name="Culley D."/>
            <person name="Crous P.W."/>
            <person name="Fauchery L."/>
            <person name="Girlanda M."/>
            <person name="Hayes R.D."/>
            <person name="Keri Z."/>
            <person name="LaButti K."/>
            <person name="Lipzen A."/>
            <person name="Lombard V."/>
            <person name="Magnuson J."/>
            <person name="Maillard F."/>
            <person name="Murat C."/>
            <person name="Nolan M."/>
            <person name="Ohm R.A."/>
            <person name="Pangilinan J."/>
            <person name="Pereira M.F."/>
            <person name="Perotto S."/>
            <person name="Peter M."/>
            <person name="Pfister S."/>
            <person name="Riley R."/>
            <person name="Sitrit Y."/>
            <person name="Stielow J.B."/>
            <person name="Szollosi G."/>
            <person name="Zifcakova L."/>
            <person name="Stursova M."/>
            <person name="Spatafora J.W."/>
            <person name="Tedersoo L."/>
            <person name="Vaario L.M."/>
            <person name="Yamada A."/>
            <person name="Yan M."/>
            <person name="Wang P."/>
            <person name="Xu J."/>
            <person name="Bruns T."/>
            <person name="Baldrian P."/>
            <person name="Vilgalys R."/>
            <person name="Dunand C."/>
            <person name="Henrissat B."/>
            <person name="Grigoriev I.V."/>
            <person name="Hibbett D."/>
            <person name="Nagy L.G."/>
            <person name="Martin F.M."/>
        </authorList>
    </citation>
    <scope>NUCLEOTIDE SEQUENCE</scope>
    <source>
        <strain evidence="2">UP504</strain>
    </source>
</reference>
<gene>
    <name evidence="2" type="ORF">BS47DRAFT_1364271</name>
</gene>
<dbReference type="Gene3D" id="3.30.200.20">
    <property type="entry name" value="Phosphorylase Kinase, domain 1"/>
    <property type="match status" value="1"/>
</dbReference>
<dbReference type="EMBL" id="MU129009">
    <property type="protein sequence ID" value="KAF9510836.1"/>
    <property type="molecule type" value="Genomic_DNA"/>
</dbReference>